<protein>
    <submittedName>
        <fullName evidence="1">Uncharacterized protein</fullName>
    </submittedName>
</protein>
<sequence length="72" mass="8686">MNHELKILHKKFTEGEISRQEFRTYIEVELDKLEDELMEDAITPDEHIVRYNELIAKEAEMYAEAFQPHEHI</sequence>
<comment type="caution">
    <text evidence="1">The sequence shown here is derived from an EMBL/GenBank/DDBJ whole genome shotgun (WGS) entry which is preliminary data.</text>
</comment>
<name>A0A414B848_9FIRM</name>
<gene>
    <name evidence="1" type="ORF">DW833_03800</name>
</gene>
<dbReference type="Proteomes" id="UP000284621">
    <property type="component" value="Unassembled WGS sequence"/>
</dbReference>
<dbReference type="EMBL" id="QSID01000003">
    <property type="protein sequence ID" value="RHC66972.1"/>
    <property type="molecule type" value="Genomic_DNA"/>
</dbReference>
<evidence type="ECO:0000313" key="1">
    <source>
        <dbReference type="EMBL" id="RHC66972.1"/>
    </source>
</evidence>
<organism evidence="1 2">
    <name type="scientific">Anaerobutyricum hallii</name>
    <dbReference type="NCBI Taxonomy" id="39488"/>
    <lineage>
        <taxon>Bacteria</taxon>
        <taxon>Bacillati</taxon>
        <taxon>Bacillota</taxon>
        <taxon>Clostridia</taxon>
        <taxon>Lachnospirales</taxon>
        <taxon>Lachnospiraceae</taxon>
        <taxon>Anaerobutyricum</taxon>
    </lineage>
</organism>
<accession>A0A414B848</accession>
<reference evidence="1 2" key="1">
    <citation type="submission" date="2018-08" db="EMBL/GenBank/DDBJ databases">
        <title>A genome reference for cultivated species of the human gut microbiota.</title>
        <authorList>
            <person name="Zou Y."/>
            <person name="Xue W."/>
            <person name="Luo G."/>
        </authorList>
    </citation>
    <scope>NUCLEOTIDE SEQUENCE [LARGE SCALE GENOMIC DNA]</scope>
    <source>
        <strain evidence="1 2">AM34-3LB</strain>
    </source>
</reference>
<keyword evidence="2" id="KW-1185">Reference proteome</keyword>
<dbReference type="RefSeq" id="WP_118380627.1">
    <property type="nucleotide sequence ID" value="NZ_CABJFJ010000003.1"/>
</dbReference>
<evidence type="ECO:0000313" key="2">
    <source>
        <dbReference type="Proteomes" id="UP000284621"/>
    </source>
</evidence>
<dbReference type="AlphaFoldDB" id="A0A414B848"/>
<proteinExistence type="predicted"/>